<feature type="domain" description="DUF4220" evidence="3">
    <location>
        <begin position="692"/>
        <end position="972"/>
    </location>
</feature>
<accession>M8BJY0</accession>
<dbReference type="Pfam" id="PF13968">
    <property type="entry name" value="DUF4220"/>
    <property type="match status" value="1"/>
</dbReference>
<dbReference type="AlphaFoldDB" id="M8BJY0"/>
<dbReference type="Pfam" id="PF08387">
    <property type="entry name" value="FBD"/>
    <property type="match status" value="1"/>
</dbReference>
<dbReference type="EnsemblPlants" id="EMT22103">
    <property type="protein sequence ID" value="EMT22103"/>
    <property type="gene ID" value="F775_20091"/>
</dbReference>
<dbReference type="PANTHER" id="PTHR34709">
    <property type="entry name" value="OS10G0396666 PROTEIN"/>
    <property type="match status" value="1"/>
</dbReference>
<dbReference type="InterPro" id="IPR055312">
    <property type="entry name" value="FBL15-like"/>
</dbReference>
<dbReference type="Pfam" id="PF04578">
    <property type="entry name" value="DUF594"/>
    <property type="match status" value="1"/>
</dbReference>
<dbReference type="ExpressionAtlas" id="M8BJY0">
    <property type="expression patterns" value="baseline"/>
</dbReference>
<sequence>MEQSDGPKRPKLADAADGDEDRLSVLPDDILIHILVKLRGTPMAARTSVLCRRWRDLWKLLPELNFPLGTEPHRIRSALTAHEAPVIHFLVVDLQDAAAESVATWVPIIAPRLFGELFIFNLRRDWDGETGTVELPCFQGADWISLDLDNLGLALPPSGVFAWLTDLCLVAVRMRGSCRLGDIVSSPRCPSLRKLILRDAQVRADIVIHSESLLEIGMDNVLLDHNALGPGILAISSESVLQIDLKNLIGVRQLLVMAPALISLKEKDTTYIADPVDPSQPVANISAPQLTLLEWNARYDRRSVQLGKMAHLQWLHAGQFLVYGSDEDFAHNRIRLLQRFEFIICLDLALYYRKDMSDHQRYLMEDMPRLPYILFLSINVAANEHSFGASLFHVLRLCTGVRKLTLAFDVSTRQLEAQTTCSLGCICHQPPNWKTDELLLSHLVIIEISAWRGTENEVAFVERLLNWATVLKEMMITFHQSVTESNAEDLCQTLLSFSRPETCMKFYVYRGLEKKKADISEKEKIMQQVGLVEAPARDCQPFLRRSRSTQKCKMKRNSRNKWKNRRASTQGTWLTRPPPSDLILRQIMDKAPYSDCTPAALANFDKFMGRQMLQVNALLVEKTILMGIMVGIGAYGHRYRHHPLTRYLFLGATILFLPIISYIASVTDVQYIVVVLAPYNIIATGNCDPSIHPGLVLVWISFVMIVGINTTTIVAAHAREGRSIAPPAVLMVQAIWTTYLGVNIMQGPNRSLSSLEDIKQYVTSASVLAIFAPFALIIAKIFVKYYAWYGARQSFAFGHNPRLIVGFMEQLPDRSQHAEEVIENMLPPLIVTGEDTLLVEKNPHGYTFSGGDGTGMNNNGLVTIHKVWESDDIFHKSTAQLKDLCFSFALFKLLRCRFAKDTATETVFMKARNFLWHLLAEDRDGGWVLGLIAYELSFLHDYYYSSLPTSYSKSWLPILSIGYCLLAAIILKCKLVKPWQDKMNQCSVLVLSHRKAPVALVERLVPLPEPKKNVDTPREVKTAIANTLRSSMGDLRNGMRSSDHKIVATHFSRYYAYLVAYCPELLPDDYAWSKSLYKATKEDAERVLAGRVAKSTPELEYQQLVELLSARSKHEVLKNGVKLGKQMVRWIEGEDEGWTILAGFWCEMLLYIAPSDNLDGHAEAIARGGELITLLWALLTHVGVVSRPEAARASIRVSDIA</sequence>
<dbReference type="InterPro" id="IPR001810">
    <property type="entry name" value="F-box_dom"/>
</dbReference>
<reference evidence="4" key="1">
    <citation type="submission" date="2015-06" db="UniProtKB">
        <authorList>
            <consortium name="EnsemblPlants"/>
        </authorList>
    </citation>
    <scope>IDENTIFICATION</scope>
</reference>
<feature type="domain" description="F-box" evidence="1">
    <location>
        <begin position="23"/>
        <end position="61"/>
    </location>
</feature>
<name>M8BJY0_AEGTA</name>
<dbReference type="InterPro" id="IPR025315">
    <property type="entry name" value="DUF4220"/>
</dbReference>
<dbReference type="PANTHER" id="PTHR34709:SF61">
    <property type="entry name" value="OS07G0229100 PROTEIN"/>
    <property type="match status" value="1"/>
</dbReference>
<protein>
    <recommendedName>
        <fullName evidence="5">DUF4220 domain-containing protein</fullName>
    </recommendedName>
</protein>
<evidence type="ECO:0000259" key="1">
    <source>
        <dbReference type="Pfam" id="PF00646"/>
    </source>
</evidence>
<feature type="domain" description="FBD" evidence="2">
    <location>
        <begin position="438"/>
        <end position="476"/>
    </location>
</feature>
<dbReference type="InterPro" id="IPR006566">
    <property type="entry name" value="FBD"/>
</dbReference>
<evidence type="ECO:0000259" key="2">
    <source>
        <dbReference type="Pfam" id="PF08387"/>
    </source>
</evidence>
<proteinExistence type="predicted"/>
<dbReference type="InterPro" id="IPR007658">
    <property type="entry name" value="DUF594"/>
</dbReference>
<dbReference type="SUPFAM" id="SSF81383">
    <property type="entry name" value="F-box domain"/>
    <property type="match status" value="1"/>
</dbReference>
<dbReference type="Pfam" id="PF00646">
    <property type="entry name" value="F-box"/>
    <property type="match status" value="1"/>
</dbReference>
<evidence type="ECO:0000313" key="4">
    <source>
        <dbReference type="EnsemblPlants" id="EMT22103"/>
    </source>
</evidence>
<organism evidence="4">
    <name type="scientific">Aegilops tauschii</name>
    <name type="common">Tausch's goatgrass</name>
    <name type="synonym">Aegilops squarrosa</name>
    <dbReference type="NCBI Taxonomy" id="37682"/>
    <lineage>
        <taxon>Eukaryota</taxon>
        <taxon>Viridiplantae</taxon>
        <taxon>Streptophyta</taxon>
        <taxon>Embryophyta</taxon>
        <taxon>Tracheophyta</taxon>
        <taxon>Spermatophyta</taxon>
        <taxon>Magnoliopsida</taxon>
        <taxon>Liliopsida</taxon>
        <taxon>Poales</taxon>
        <taxon>Poaceae</taxon>
        <taxon>BOP clade</taxon>
        <taxon>Pooideae</taxon>
        <taxon>Triticodae</taxon>
        <taxon>Triticeae</taxon>
        <taxon>Triticinae</taxon>
        <taxon>Aegilops</taxon>
    </lineage>
</organism>
<evidence type="ECO:0000259" key="3">
    <source>
        <dbReference type="Pfam" id="PF13968"/>
    </source>
</evidence>
<evidence type="ECO:0008006" key="5">
    <source>
        <dbReference type="Google" id="ProtNLM"/>
    </source>
</evidence>
<dbReference type="InterPro" id="IPR036047">
    <property type="entry name" value="F-box-like_dom_sf"/>
</dbReference>